<protein>
    <recommendedName>
        <fullName evidence="9">Peptidase S28</fullName>
    </recommendedName>
</protein>
<evidence type="ECO:0000313" key="7">
    <source>
        <dbReference type="EMBL" id="KAF4615668.1"/>
    </source>
</evidence>
<sequence>MAFARLVKAIFLFVLFSEFVSFTLAGPIHLQRRAAVPRSTNRVRKTRVHRFQSTRLHESAGVRLATTTAGTVKDLNGTAIPSYDTIYYFDQLIDHNNPSLGTFKQRYWHTWEWYKPGGPIILYTAGEGNSEPSAVDDITNVTMQGVLAQQLNGAIISIEHRFFGQSNPYPTLTAQNLAVHTIAQSIQDMANFALSAKLAMPGGDTDAIRPKNAPWIFVGGSYSGALSTFVLNKEPDIFWAAYSSSGVVQPIADFWQYFEPIRQHMPQNCSADVEAVMKYVDSVVASKNQTAITELQTYFSLGDVGGVPEFLQWMEAPMQEWQGLGVSSTRLSRFYEFCDALEVQNGQIATANGWGLDIAVQAWAKYFQTSGFLSGMSYTGAEADAAQESTEQHDDLAWQWIVCNEVGFIQKGPPLDFTGPEIAPQQLLLSDSDASAPIQCQQTFPGAFTSNTIADRAAITSSTYGGWNVSSNRLFVVTGSRDPWLYATFSSPSQNIPSTDARPINMGDGFHCSDLSVQEGQFSDAIFQIQKKAITTFSAWVGNFTPKALDAAATIAPIVPSTPIGAPGPSATSNKTGGKSAGVSIRSSSWGYGVSLSLAMSVWALSLVA</sequence>
<keyword evidence="5" id="KW-0325">Glycoprotein</keyword>
<keyword evidence="4" id="KW-0378">Hydrolase</keyword>
<dbReference type="InterPro" id="IPR008758">
    <property type="entry name" value="Peptidase_S28"/>
</dbReference>
<dbReference type="GO" id="GO:0008239">
    <property type="term" value="F:dipeptidyl-peptidase activity"/>
    <property type="evidence" value="ECO:0007669"/>
    <property type="project" value="TreeGrafter"/>
</dbReference>
<dbReference type="Proteomes" id="UP000521872">
    <property type="component" value="Unassembled WGS sequence"/>
</dbReference>
<dbReference type="Pfam" id="PF05577">
    <property type="entry name" value="Peptidase_S28"/>
    <property type="match status" value="1"/>
</dbReference>
<feature type="chain" id="PRO_5034492127" description="Peptidase S28" evidence="6">
    <location>
        <begin position="26"/>
        <end position="609"/>
    </location>
</feature>
<comment type="caution">
    <text evidence="7">The sequence shown here is derived from an EMBL/GenBank/DDBJ whole genome shotgun (WGS) entry which is preliminary data.</text>
</comment>
<dbReference type="PANTHER" id="PTHR11010:SF23">
    <property type="entry name" value="SERINE PEPTIDASE"/>
    <property type="match status" value="1"/>
</dbReference>
<keyword evidence="8" id="KW-1185">Reference proteome</keyword>
<feature type="signal peptide" evidence="6">
    <location>
        <begin position="1"/>
        <end position="25"/>
    </location>
</feature>
<evidence type="ECO:0000256" key="1">
    <source>
        <dbReference type="ARBA" id="ARBA00011079"/>
    </source>
</evidence>
<dbReference type="SUPFAM" id="SSF53474">
    <property type="entry name" value="alpha/beta-Hydrolases"/>
    <property type="match status" value="1"/>
</dbReference>
<name>A0A8H4QR72_9AGAR</name>
<evidence type="ECO:0000256" key="6">
    <source>
        <dbReference type="SAM" id="SignalP"/>
    </source>
</evidence>
<evidence type="ECO:0000256" key="3">
    <source>
        <dbReference type="ARBA" id="ARBA00022729"/>
    </source>
</evidence>
<keyword evidence="2" id="KW-0645">Protease</keyword>
<organism evidence="7 8">
    <name type="scientific">Agrocybe pediades</name>
    <dbReference type="NCBI Taxonomy" id="84607"/>
    <lineage>
        <taxon>Eukaryota</taxon>
        <taxon>Fungi</taxon>
        <taxon>Dikarya</taxon>
        <taxon>Basidiomycota</taxon>
        <taxon>Agaricomycotina</taxon>
        <taxon>Agaricomycetes</taxon>
        <taxon>Agaricomycetidae</taxon>
        <taxon>Agaricales</taxon>
        <taxon>Agaricineae</taxon>
        <taxon>Strophariaceae</taxon>
        <taxon>Agrocybe</taxon>
    </lineage>
</organism>
<reference evidence="7 8" key="1">
    <citation type="submission" date="2019-12" db="EMBL/GenBank/DDBJ databases">
        <authorList>
            <person name="Floudas D."/>
            <person name="Bentzer J."/>
            <person name="Ahren D."/>
            <person name="Johansson T."/>
            <person name="Persson P."/>
            <person name="Tunlid A."/>
        </authorList>
    </citation>
    <scope>NUCLEOTIDE SEQUENCE [LARGE SCALE GENOMIC DNA]</scope>
    <source>
        <strain evidence="7 8">CBS 102.39</strain>
    </source>
</reference>
<dbReference type="AlphaFoldDB" id="A0A8H4QR72"/>
<evidence type="ECO:0000256" key="4">
    <source>
        <dbReference type="ARBA" id="ARBA00022801"/>
    </source>
</evidence>
<evidence type="ECO:0008006" key="9">
    <source>
        <dbReference type="Google" id="ProtNLM"/>
    </source>
</evidence>
<proteinExistence type="inferred from homology"/>
<comment type="similarity">
    <text evidence="1">Belongs to the peptidase S28 family.</text>
</comment>
<keyword evidence="3 6" id="KW-0732">Signal</keyword>
<accession>A0A8H4QR72</accession>
<dbReference type="EMBL" id="JAACJL010000034">
    <property type="protein sequence ID" value="KAF4615668.1"/>
    <property type="molecule type" value="Genomic_DNA"/>
</dbReference>
<dbReference type="Gene3D" id="3.40.50.1820">
    <property type="entry name" value="alpha/beta hydrolase"/>
    <property type="match status" value="2"/>
</dbReference>
<evidence type="ECO:0000313" key="8">
    <source>
        <dbReference type="Proteomes" id="UP000521872"/>
    </source>
</evidence>
<dbReference type="PANTHER" id="PTHR11010">
    <property type="entry name" value="PROTEASE S28 PRO-X CARBOXYPEPTIDASE-RELATED"/>
    <property type="match status" value="1"/>
</dbReference>
<dbReference type="InterPro" id="IPR029058">
    <property type="entry name" value="AB_hydrolase_fold"/>
</dbReference>
<dbReference type="GO" id="GO:0006508">
    <property type="term" value="P:proteolysis"/>
    <property type="evidence" value="ECO:0007669"/>
    <property type="project" value="UniProtKB-KW"/>
</dbReference>
<gene>
    <name evidence="7" type="ORF">D9613_012514</name>
</gene>
<evidence type="ECO:0000256" key="5">
    <source>
        <dbReference type="ARBA" id="ARBA00023180"/>
    </source>
</evidence>
<dbReference type="GO" id="GO:0070008">
    <property type="term" value="F:serine-type exopeptidase activity"/>
    <property type="evidence" value="ECO:0007669"/>
    <property type="project" value="InterPro"/>
</dbReference>
<evidence type="ECO:0000256" key="2">
    <source>
        <dbReference type="ARBA" id="ARBA00022670"/>
    </source>
</evidence>